<dbReference type="PANTHER" id="PTHR43401">
    <property type="entry name" value="L-THREONINE 3-DEHYDROGENASE"/>
    <property type="match status" value="1"/>
</dbReference>
<feature type="domain" description="Enoyl reductase (ER)" evidence="5">
    <location>
        <begin position="3"/>
        <end position="341"/>
    </location>
</feature>
<dbReference type="Pfam" id="PF08240">
    <property type="entry name" value="ADH_N"/>
    <property type="match status" value="1"/>
</dbReference>
<sequence>MEGTMKALYYQAAEQFDVRRVPIPKINDDQVLVKVSYCGVCGTDAHVHVGEFGAKFPLIPGHEITGTIVSIGKHVEDFAVGDRCVADPGILCEKCSYCRRGQHVLCENFKGAGVHVNGGFAEYIAFDAKKVYAIHNLTDEEAVMVEPAACAIHGMDKLSPPVGVEVLIIGAGPTGLVLAQLLKLNGAAKVVVVANKGPKMDLARSLDAGDEFVELDRNDPSSQWEEIKKKNPHGFDVVVEATGSQKIANDSIDYVRRGGTLLIYGVYDESAFVHWKPSRIFADEIKIIGSFAQTHCFPRAVAYLESGKIKVKGIVTDVFGLEEYGKVLEKMRNREAVKIAIRP</sequence>
<gene>
    <name evidence="6" type="ORF">JAAARDRAFT_152717</name>
</gene>
<dbReference type="Proteomes" id="UP000027265">
    <property type="component" value="Unassembled WGS sequence"/>
</dbReference>
<dbReference type="PANTHER" id="PTHR43401:SF2">
    <property type="entry name" value="L-THREONINE 3-DEHYDROGENASE"/>
    <property type="match status" value="1"/>
</dbReference>
<dbReference type="GO" id="GO:0008270">
    <property type="term" value="F:zinc ion binding"/>
    <property type="evidence" value="ECO:0007669"/>
    <property type="project" value="InterPro"/>
</dbReference>
<evidence type="ECO:0000313" key="7">
    <source>
        <dbReference type="Proteomes" id="UP000027265"/>
    </source>
</evidence>
<dbReference type="PROSITE" id="PS00059">
    <property type="entry name" value="ADH_ZINC"/>
    <property type="match status" value="1"/>
</dbReference>
<keyword evidence="1 4" id="KW-0479">Metal-binding</keyword>
<comment type="similarity">
    <text evidence="4">Belongs to the zinc-containing alcohol dehydrogenase family.</text>
</comment>
<evidence type="ECO:0000259" key="5">
    <source>
        <dbReference type="SMART" id="SM00829"/>
    </source>
</evidence>
<keyword evidence="7" id="KW-1185">Reference proteome</keyword>
<comment type="cofactor">
    <cofactor evidence="4">
        <name>Zn(2+)</name>
        <dbReference type="ChEBI" id="CHEBI:29105"/>
    </cofactor>
</comment>
<keyword evidence="2 4" id="KW-0862">Zinc</keyword>
<dbReference type="AlphaFoldDB" id="A0A067PZM6"/>
<dbReference type="InterPro" id="IPR013154">
    <property type="entry name" value="ADH-like_N"/>
</dbReference>
<protein>
    <recommendedName>
        <fullName evidence="5">Enoyl reductase (ER) domain-containing protein</fullName>
    </recommendedName>
</protein>
<dbReference type="HOGENOM" id="CLU_026673_11_0_1"/>
<dbReference type="InterPro" id="IPR036291">
    <property type="entry name" value="NAD(P)-bd_dom_sf"/>
</dbReference>
<dbReference type="OrthoDB" id="5363962at2759"/>
<evidence type="ECO:0000256" key="2">
    <source>
        <dbReference type="ARBA" id="ARBA00022833"/>
    </source>
</evidence>
<evidence type="ECO:0000256" key="3">
    <source>
        <dbReference type="ARBA" id="ARBA00023002"/>
    </source>
</evidence>
<dbReference type="InterPro" id="IPR011032">
    <property type="entry name" value="GroES-like_sf"/>
</dbReference>
<dbReference type="InterPro" id="IPR020843">
    <property type="entry name" value="ER"/>
</dbReference>
<dbReference type="STRING" id="933084.A0A067PZM6"/>
<organism evidence="6 7">
    <name type="scientific">Jaapia argillacea MUCL 33604</name>
    <dbReference type="NCBI Taxonomy" id="933084"/>
    <lineage>
        <taxon>Eukaryota</taxon>
        <taxon>Fungi</taxon>
        <taxon>Dikarya</taxon>
        <taxon>Basidiomycota</taxon>
        <taxon>Agaricomycotina</taxon>
        <taxon>Agaricomycetes</taxon>
        <taxon>Agaricomycetidae</taxon>
        <taxon>Jaapiales</taxon>
        <taxon>Jaapiaceae</taxon>
        <taxon>Jaapia</taxon>
    </lineage>
</organism>
<dbReference type="SUPFAM" id="SSF51735">
    <property type="entry name" value="NAD(P)-binding Rossmann-fold domains"/>
    <property type="match status" value="1"/>
</dbReference>
<dbReference type="InterPro" id="IPR002328">
    <property type="entry name" value="ADH_Zn_CS"/>
</dbReference>
<keyword evidence="3" id="KW-0560">Oxidoreductase</keyword>
<name>A0A067PZM6_9AGAM</name>
<evidence type="ECO:0000256" key="4">
    <source>
        <dbReference type="RuleBase" id="RU361277"/>
    </source>
</evidence>
<proteinExistence type="inferred from homology"/>
<dbReference type="Gene3D" id="3.90.180.10">
    <property type="entry name" value="Medium-chain alcohol dehydrogenases, catalytic domain"/>
    <property type="match status" value="1"/>
</dbReference>
<dbReference type="SMART" id="SM00829">
    <property type="entry name" value="PKS_ER"/>
    <property type="match status" value="1"/>
</dbReference>
<dbReference type="EMBL" id="KL197714">
    <property type="protein sequence ID" value="KDQ60164.1"/>
    <property type="molecule type" value="Genomic_DNA"/>
</dbReference>
<dbReference type="InterPro" id="IPR013149">
    <property type="entry name" value="ADH-like_C"/>
</dbReference>
<dbReference type="GO" id="GO:0016491">
    <property type="term" value="F:oxidoreductase activity"/>
    <property type="evidence" value="ECO:0007669"/>
    <property type="project" value="UniProtKB-KW"/>
</dbReference>
<dbReference type="SUPFAM" id="SSF50129">
    <property type="entry name" value="GroES-like"/>
    <property type="match status" value="1"/>
</dbReference>
<reference evidence="7" key="1">
    <citation type="journal article" date="2014" name="Proc. Natl. Acad. Sci. U.S.A.">
        <title>Extensive sampling of basidiomycete genomes demonstrates inadequacy of the white-rot/brown-rot paradigm for wood decay fungi.</title>
        <authorList>
            <person name="Riley R."/>
            <person name="Salamov A.A."/>
            <person name="Brown D.W."/>
            <person name="Nagy L.G."/>
            <person name="Floudas D."/>
            <person name="Held B.W."/>
            <person name="Levasseur A."/>
            <person name="Lombard V."/>
            <person name="Morin E."/>
            <person name="Otillar R."/>
            <person name="Lindquist E.A."/>
            <person name="Sun H."/>
            <person name="LaButti K.M."/>
            <person name="Schmutz J."/>
            <person name="Jabbour D."/>
            <person name="Luo H."/>
            <person name="Baker S.E."/>
            <person name="Pisabarro A.G."/>
            <person name="Walton J.D."/>
            <person name="Blanchette R.A."/>
            <person name="Henrissat B."/>
            <person name="Martin F."/>
            <person name="Cullen D."/>
            <person name="Hibbett D.S."/>
            <person name="Grigoriev I.V."/>
        </authorList>
    </citation>
    <scope>NUCLEOTIDE SEQUENCE [LARGE SCALE GENOMIC DNA]</scope>
    <source>
        <strain evidence="7">MUCL 33604</strain>
    </source>
</reference>
<evidence type="ECO:0000313" key="6">
    <source>
        <dbReference type="EMBL" id="KDQ60164.1"/>
    </source>
</evidence>
<accession>A0A067PZM6</accession>
<evidence type="ECO:0000256" key="1">
    <source>
        <dbReference type="ARBA" id="ARBA00022723"/>
    </source>
</evidence>
<dbReference type="CDD" id="cd08234">
    <property type="entry name" value="threonine_DH_like"/>
    <property type="match status" value="1"/>
</dbReference>
<dbReference type="InterPro" id="IPR050129">
    <property type="entry name" value="Zn_alcohol_dh"/>
</dbReference>
<dbReference type="Pfam" id="PF00107">
    <property type="entry name" value="ADH_zinc_N"/>
    <property type="match status" value="1"/>
</dbReference>
<dbReference type="InParanoid" id="A0A067PZM6"/>
<dbReference type="Gene3D" id="3.40.50.720">
    <property type="entry name" value="NAD(P)-binding Rossmann-like Domain"/>
    <property type="match status" value="1"/>
</dbReference>